<reference evidence="1 2" key="1">
    <citation type="submission" date="2015-09" db="EMBL/GenBank/DDBJ databases">
        <authorList>
            <consortium name="Pathogen Informatics"/>
        </authorList>
    </citation>
    <scope>NUCLEOTIDE SEQUENCE [LARGE SCALE GENOMIC DNA]</scope>
    <source>
        <strain evidence="1 2">2789STDY5834842</strain>
    </source>
</reference>
<organism evidence="1 2">
    <name type="scientific">Phocaeicola vulgatus</name>
    <name type="common">Bacteroides vulgatus</name>
    <dbReference type="NCBI Taxonomy" id="821"/>
    <lineage>
        <taxon>Bacteria</taxon>
        <taxon>Pseudomonadati</taxon>
        <taxon>Bacteroidota</taxon>
        <taxon>Bacteroidia</taxon>
        <taxon>Bacteroidales</taxon>
        <taxon>Bacteroidaceae</taxon>
        <taxon>Phocaeicola</taxon>
    </lineage>
</organism>
<gene>
    <name evidence="1" type="ORF">ERS852457_00894</name>
</gene>
<name>A0A174A9D9_PHOVU</name>
<protein>
    <recommendedName>
        <fullName evidence="3">DUF1566 domain-containing protein</fullName>
    </recommendedName>
</protein>
<evidence type="ECO:0008006" key="3">
    <source>
        <dbReference type="Google" id="ProtNLM"/>
    </source>
</evidence>
<dbReference type="EMBL" id="CYZI01000003">
    <property type="protein sequence ID" value="CUN84136.1"/>
    <property type="molecule type" value="Genomic_DNA"/>
</dbReference>
<proteinExistence type="predicted"/>
<dbReference type="PROSITE" id="PS51257">
    <property type="entry name" value="PROKAR_LIPOPROTEIN"/>
    <property type="match status" value="1"/>
</dbReference>
<sequence length="224" mass="25077">MKLKRFLLPILAWSGLLLTSCHCEHEEDDGLLSSLQVGNVVCSDGNILSMDKFKQSDKEAVAIVFHVNRSPDADNLGYAVYIHDMEPLAFADSLGIDQGTSASLTDEDGNENTYSLFNNDEVQSPMAIKSFDLWSYGQSAYIPSVRQLYYLFSVRHQINKCITEVGGTPINLNPGECWLWSSTEVEGQKENKAWLYSMQSGTIQETPKDQPHKSRPVISIYTTK</sequence>
<dbReference type="RefSeq" id="WP_057249771.1">
    <property type="nucleotide sequence ID" value="NZ_CYZI01000003.1"/>
</dbReference>
<evidence type="ECO:0000313" key="2">
    <source>
        <dbReference type="Proteomes" id="UP000095333"/>
    </source>
</evidence>
<dbReference type="Proteomes" id="UP000095333">
    <property type="component" value="Unassembled WGS sequence"/>
</dbReference>
<accession>A0A174A9D9</accession>
<dbReference type="AlphaFoldDB" id="A0A174A9D9"/>
<evidence type="ECO:0000313" key="1">
    <source>
        <dbReference type="EMBL" id="CUN84136.1"/>
    </source>
</evidence>